<keyword evidence="5 12" id="KW-0658">Purine biosynthesis</keyword>
<keyword evidence="7 12" id="KW-0521">NADP</keyword>
<dbReference type="InterPro" id="IPR036291">
    <property type="entry name" value="NAD(P)-bd_dom_sf"/>
</dbReference>
<comment type="pathway">
    <text evidence="1 12">One-carbon metabolism; tetrahydrofolate interconversion.</text>
</comment>
<dbReference type="InterPro" id="IPR020631">
    <property type="entry name" value="THF_DH/CycHdrlase_NAD-bd_dom"/>
</dbReference>
<name>A0A0R1U8Q1_9LACO</name>
<evidence type="ECO:0000256" key="4">
    <source>
        <dbReference type="ARBA" id="ARBA00022605"/>
    </source>
</evidence>
<evidence type="ECO:0000259" key="14">
    <source>
        <dbReference type="Pfam" id="PF02882"/>
    </source>
</evidence>
<feature type="binding site" evidence="12">
    <location>
        <begin position="164"/>
        <end position="166"/>
    </location>
    <ligand>
        <name>NADP(+)</name>
        <dbReference type="ChEBI" id="CHEBI:58349"/>
    </ligand>
</feature>
<evidence type="ECO:0000256" key="1">
    <source>
        <dbReference type="ARBA" id="ARBA00004777"/>
    </source>
</evidence>
<comment type="function">
    <text evidence="12">Catalyzes the oxidation of 5,10-methylenetetrahydrofolate to 5,10-methenyltetrahydrofolate and then the hydrolysis of 5,10-methenyltetrahydrofolate to 10-formyltetrahydrofolate.</text>
</comment>
<dbReference type="GO" id="GO:0005829">
    <property type="term" value="C:cytosol"/>
    <property type="evidence" value="ECO:0007669"/>
    <property type="project" value="TreeGrafter"/>
</dbReference>
<dbReference type="SUPFAM" id="SSF51735">
    <property type="entry name" value="NAD(P)-binding Rossmann-fold domains"/>
    <property type="match status" value="1"/>
</dbReference>
<comment type="catalytic activity">
    <reaction evidence="12">
        <text>(6R)-5,10-methylene-5,6,7,8-tetrahydrofolate + NADP(+) = (6R)-5,10-methenyltetrahydrofolate + NADPH</text>
        <dbReference type="Rhea" id="RHEA:22812"/>
        <dbReference type="ChEBI" id="CHEBI:15636"/>
        <dbReference type="ChEBI" id="CHEBI:57455"/>
        <dbReference type="ChEBI" id="CHEBI:57783"/>
        <dbReference type="ChEBI" id="CHEBI:58349"/>
        <dbReference type="EC" id="1.5.1.5"/>
    </reaction>
</comment>
<dbReference type="InterPro" id="IPR000672">
    <property type="entry name" value="THF_DH/CycHdrlase"/>
</dbReference>
<dbReference type="AlphaFoldDB" id="A0A0R1U8Q1"/>
<dbReference type="FunFam" id="3.40.50.720:FF:000094">
    <property type="entry name" value="Bifunctional protein FolD"/>
    <property type="match status" value="1"/>
</dbReference>
<keyword evidence="11 12" id="KW-0511">Multifunctional enzyme</keyword>
<dbReference type="GO" id="GO:0004488">
    <property type="term" value="F:methylenetetrahydrofolate dehydrogenase (NADP+) activity"/>
    <property type="evidence" value="ECO:0007669"/>
    <property type="project" value="UniProtKB-UniRule"/>
</dbReference>
<protein>
    <recommendedName>
        <fullName evidence="12">Bifunctional protein FolD</fullName>
    </recommendedName>
    <domain>
        <recommendedName>
            <fullName evidence="12">Methylenetetrahydrofolate dehydrogenase</fullName>
            <ecNumber evidence="12">1.5.1.5</ecNumber>
        </recommendedName>
    </domain>
    <domain>
        <recommendedName>
            <fullName evidence="12">Methenyltetrahydrofolate cyclohydrolase</fullName>
            <ecNumber evidence="12">3.5.4.9</ecNumber>
        </recommendedName>
    </domain>
</protein>
<evidence type="ECO:0000256" key="9">
    <source>
        <dbReference type="ARBA" id="ARBA00023102"/>
    </source>
</evidence>
<feature type="domain" description="Tetrahydrofolate dehydrogenase/cyclohydrolase catalytic" evidence="13">
    <location>
        <begin position="5"/>
        <end position="119"/>
    </location>
</feature>
<dbReference type="PRINTS" id="PR00085">
    <property type="entry name" value="THFDHDRGNASE"/>
</dbReference>
<dbReference type="Proteomes" id="UP000051036">
    <property type="component" value="Unassembled WGS sequence"/>
</dbReference>
<evidence type="ECO:0000256" key="10">
    <source>
        <dbReference type="ARBA" id="ARBA00023167"/>
    </source>
</evidence>
<evidence type="ECO:0000313" key="15">
    <source>
        <dbReference type="EMBL" id="KRL89673.1"/>
    </source>
</evidence>
<keyword evidence="16" id="KW-1185">Reference proteome</keyword>
<evidence type="ECO:0000256" key="8">
    <source>
        <dbReference type="ARBA" id="ARBA00023002"/>
    </source>
</evidence>
<dbReference type="Gene3D" id="3.40.50.10860">
    <property type="entry name" value="Leucine Dehydrogenase, chain A, domain 1"/>
    <property type="match status" value="1"/>
</dbReference>
<dbReference type="InterPro" id="IPR020630">
    <property type="entry name" value="THF_DH/CycHdrlase_cat_dom"/>
</dbReference>
<keyword evidence="3 12" id="KW-0554">One-carbon metabolism</keyword>
<comment type="caution">
    <text evidence="15">The sequence shown here is derived from an EMBL/GenBank/DDBJ whole genome shotgun (WGS) entry which is preliminary data.</text>
</comment>
<dbReference type="GO" id="GO:0009086">
    <property type="term" value="P:methionine biosynthetic process"/>
    <property type="evidence" value="ECO:0007669"/>
    <property type="project" value="UniProtKB-KW"/>
</dbReference>
<dbReference type="CDD" id="cd01080">
    <property type="entry name" value="NAD_bind_m-THF_DH_Cyclohyd"/>
    <property type="match status" value="1"/>
</dbReference>
<comment type="subunit">
    <text evidence="2 12">Homodimer.</text>
</comment>
<dbReference type="STRING" id="1423763.FC46_GL000576"/>
<dbReference type="OrthoDB" id="9803580at2"/>
<evidence type="ECO:0000259" key="13">
    <source>
        <dbReference type="Pfam" id="PF00763"/>
    </source>
</evidence>
<dbReference type="GO" id="GO:0006164">
    <property type="term" value="P:purine nucleotide biosynthetic process"/>
    <property type="evidence" value="ECO:0007669"/>
    <property type="project" value="UniProtKB-KW"/>
</dbReference>
<dbReference type="InterPro" id="IPR046346">
    <property type="entry name" value="Aminoacid_DH-like_N_sf"/>
</dbReference>
<feature type="binding site" evidence="12">
    <location>
        <position position="230"/>
    </location>
    <ligand>
        <name>NADP(+)</name>
        <dbReference type="ChEBI" id="CHEBI:58349"/>
    </ligand>
</feature>
<keyword evidence="8 12" id="KW-0560">Oxidoreductase</keyword>
<evidence type="ECO:0000256" key="5">
    <source>
        <dbReference type="ARBA" id="ARBA00022755"/>
    </source>
</evidence>
<accession>A0A0R1U8Q1</accession>
<dbReference type="GO" id="GO:0000105">
    <property type="term" value="P:L-histidine biosynthetic process"/>
    <property type="evidence" value="ECO:0007669"/>
    <property type="project" value="UniProtKB-KW"/>
</dbReference>
<dbReference type="RefSeq" id="WP_057798968.1">
    <property type="nucleotide sequence ID" value="NZ_AZFM01000019.1"/>
</dbReference>
<evidence type="ECO:0000256" key="3">
    <source>
        <dbReference type="ARBA" id="ARBA00022563"/>
    </source>
</evidence>
<dbReference type="Gene3D" id="3.40.50.720">
    <property type="entry name" value="NAD(P)-binding Rossmann-like Domain"/>
    <property type="match status" value="1"/>
</dbReference>
<dbReference type="PATRIC" id="fig|1423763.3.peg.580"/>
<sequence>MGTILDGKALAKLKADKLKEKVKILKEKGINPLFCVINIGENPASQVYIRSKGRLAKKIGIEQKLYQLPTNTQESEVAELIKKLNADPSVDGMMIQLPVPEQINITNLMEIIDPSKDVDGLTPANSGRLWQGHHFVEPATPDGIIALIDHYQIDLEGKNVVVIGRSDIVGKPIAALALERNATVTILHSKTQNPEFYLKHADVIISAVGQANLIKADMIKEGAVIVDVGINHVDGHLVGDVDFDDVKNKAGWITPVPGGVGPLTVEFLMEQVVKLARRRNDRK</sequence>
<dbReference type="FunFam" id="3.40.50.10860:FF:000005">
    <property type="entry name" value="C-1-tetrahydrofolate synthase, cytoplasmic, putative"/>
    <property type="match status" value="1"/>
</dbReference>
<evidence type="ECO:0000256" key="11">
    <source>
        <dbReference type="ARBA" id="ARBA00023268"/>
    </source>
</evidence>
<comment type="similarity">
    <text evidence="12">Belongs to the tetrahydrofolate dehydrogenase/cyclohydrolase family.</text>
</comment>
<keyword evidence="10 12" id="KW-0486">Methionine biosynthesis</keyword>
<evidence type="ECO:0000256" key="7">
    <source>
        <dbReference type="ARBA" id="ARBA00022857"/>
    </source>
</evidence>
<evidence type="ECO:0000256" key="12">
    <source>
        <dbReference type="HAMAP-Rule" id="MF_01576"/>
    </source>
</evidence>
<dbReference type="GO" id="GO:0035999">
    <property type="term" value="P:tetrahydrofolate interconversion"/>
    <property type="evidence" value="ECO:0007669"/>
    <property type="project" value="UniProtKB-UniRule"/>
</dbReference>
<keyword evidence="4 12" id="KW-0028">Amino-acid biosynthesis</keyword>
<dbReference type="Pfam" id="PF00763">
    <property type="entry name" value="THF_DHG_CYH"/>
    <property type="match status" value="1"/>
</dbReference>
<gene>
    <name evidence="12" type="primary">folD</name>
    <name evidence="15" type="ORF">FC46_GL000576</name>
</gene>
<keyword evidence="9 12" id="KW-0368">Histidine biosynthesis</keyword>
<keyword evidence="6 12" id="KW-0378">Hydrolase</keyword>
<dbReference type="EC" id="1.5.1.5" evidence="12"/>
<dbReference type="UniPathway" id="UPA00193"/>
<dbReference type="GO" id="GO:0004477">
    <property type="term" value="F:methenyltetrahydrofolate cyclohydrolase activity"/>
    <property type="evidence" value="ECO:0007669"/>
    <property type="project" value="UniProtKB-UniRule"/>
</dbReference>
<dbReference type="HAMAP" id="MF_01576">
    <property type="entry name" value="THF_DHG_CYH"/>
    <property type="match status" value="1"/>
</dbReference>
<evidence type="ECO:0000256" key="2">
    <source>
        <dbReference type="ARBA" id="ARBA00011738"/>
    </source>
</evidence>
<comment type="caution">
    <text evidence="12">Lacks conserved residue(s) required for the propagation of feature annotation.</text>
</comment>
<dbReference type="Pfam" id="PF02882">
    <property type="entry name" value="THF_DHG_CYH_C"/>
    <property type="match status" value="1"/>
</dbReference>
<dbReference type="SUPFAM" id="SSF53223">
    <property type="entry name" value="Aminoacid dehydrogenase-like, N-terminal domain"/>
    <property type="match status" value="1"/>
</dbReference>
<comment type="catalytic activity">
    <reaction evidence="12">
        <text>(6R)-5,10-methenyltetrahydrofolate + H2O = (6R)-10-formyltetrahydrofolate + H(+)</text>
        <dbReference type="Rhea" id="RHEA:23700"/>
        <dbReference type="ChEBI" id="CHEBI:15377"/>
        <dbReference type="ChEBI" id="CHEBI:15378"/>
        <dbReference type="ChEBI" id="CHEBI:57455"/>
        <dbReference type="ChEBI" id="CHEBI:195366"/>
        <dbReference type="EC" id="3.5.4.9"/>
    </reaction>
</comment>
<proteinExistence type="inferred from homology"/>
<feature type="domain" description="Tetrahydrofolate dehydrogenase/cyclohydrolase NAD(P)-binding" evidence="14">
    <location>
        <begin position="138"/>
        <end position="279"/>
    </location>
</feature>
<organism evidence="15 16">
    <name type="scientific">Lactobacillus kalixensis DSM 16043</name>
    <dbReference type="NCBI Taxonomy" id="1423763"/>
    <lineage>
        <taxon>Bacteria</taxon>
        <taxon>Bacillati</taxon>
        <taxon>Bacillota</taxon>
        <taxon>Bacilli</taxon>
        <taxon>Lactobacillales</taxon>
        <taxon>Lactobacillaceae</taxon>
        <taxon>Lactobacillus</taxon>
    </lineage>
</organism>
<dbReference type="EC" id="3.5.4.9" evidence="12"/>
<evidence type="ECO:0000313" key="16">
    <source>
        <dbReference type="Proteomes" id="UP000051036"/>
    </source>
</evidence>
<dbReference type="PANTHER" id="PTHR48099">
    <property type="entry name" value="C-1-TETRAHYDROFOLATE SYNTHASE, CYTOPLASMIC-RELATED"/>
    <property type="match status" value="1"/>
</dbReference>
<reference evidence="15 16" key="1">
    <citation type="journal article" date="2015" name="Genome Announc.">
        <title>Expanding the biotechnology potential of lactobacilli through comparative genomics of 213 strains and associated genera.</title>
        <authorList>
            <person name="Sun Z."/>
            <person name="Harris H.M."/>
            <person name="McCann A."/>
            <person name="Guo C."/>
            <person name="Argimon S."/>
            <person name="Zhang W."/>
            <person name="Yang X."/>
            <person name="Jeffery I.B."/>
            <person name="Cooney J.C."/>
            <person name="Kagawa T.F."/>
            <person name="Liu W."/>
            <person name="Song Y."/>
            <person name="Salvetti E."/>
            <person name="Wrobel A."/>
            <person name="Rasinkangas P."/>
            <person name="Parkhill J."/>
            <person name="Rea M.C."/>
            <person name="O'Sullivan O."/>
            <person name="Ritari J."/>
            <person name="Douillard F.P."/>
            <person name="Paul Ross R."/>
            <person name="Yang R."/>
            <person name="Briner A.E."/>
            <person name="Felis G.E."/>
            <person name="de Vos W.M."/>
            <person name="Barrangou R."/>
            <person name="Klaenhammer T.R."/>
            <person name="Caufield P.W."/>
            <person name="Cui Y."/>
            <person name="Zhang H."/>
            <person name="O'Toole P.W."/>
        </authorList>
    </citation>
    <scope>NUCLEOTIDE SEQUENCE [LARGE SCALE GENOMIC DNA]</scope>
    <source>
        <strain evidence="15 16">DSM 16043</strain>
    </source>
</reference>
<evidence type="ECO:0000256" key="6">
    <source>
        <dbReference type="ARBA" id="ARBA00022801"/>
    </source>
</evidence>
<dbReference type="EMBL" id="AZFM01000019">
    <property type="protein sequence ID" value="KRL89673.1"/>
    <property type="molecule type" value="Genomic_DNA"/>
</dbReference>
<dbReference type="PANTHER" id="PTHR48099:SF5">
    <property type="entry name" value="C-1-TETRAHYDROFOLATE SYNTHASE, CYTOPLASMIC"/>
    <property type="match status" value="1"/>
</dbReference>